<sequence length="157" mass="18203">MKYSNIAFLSLGSNIGDRHHFMDQAIWEISTLPEIQILKQSERLETAPLENTNQPYFLNQILKVMVSSAFTLPCLLDSLQGIEDKLGRKRRSWKGPREIDIDILTYEAVVMKTDFLHLPHHSLYSRPFIKQLLTDMGEIGVYALFLELNHEKHYSTV</sequence>
<keyword evidence="9" id="KW-0289">Folate biosynthesis</keyword>
<dbReference type="InterPro" id="IPR035907">
    <property type="entry name" value="Hppk_sf"/>
</dbReference>
<comment type="pathway">
    <text evidence="1">Cofactor biosynthesis; tetrahydrofolate biosynthesis; 2-amino-4-hydroxy-6-hydroxymethyl-7,8-dihydropteridine diphosphate from 7,8-dihydroneopterin triphosphate: step 4/4.</text>
</comment>
<feature type="domain" description="7,8-dihydro-6-hydroxymethylpterin-pyrophosphokinase" evidence="13">
    <location>
        <begin position="8"/>
        <end position="136"/>
    </location>
</feature>
<organism evidence="14 15">
    <name type="scientific">Leptospira brenneri</name>
    <dbReference type="NCBI Taxonomy" id="2023182"/>
    <lineage>
        <taxon>Bacteria</taxon>
        <taxon>Pseudomonadati</taxon>
        <taxon>Spirochaetota</taxon>
        <taxon>Spirochaetia</taxon>
        <taxon>Leptospirales</taxon>
        <taxon>Leptospiraceae</taxon>
        <taxon>Leptospira</taxon>
    </lineage>
</organism>
<accession>A0A2M9Y401</accession>
<dbReference type="Gene3D" id="3.30.70.560">
    <property type="entry name" value="7,8-Dihydro-6-hydroxymethylpterin-pyrophosphokinase HPPK"/>
    <property type="match status" value="1"/>
</dbReference>
<keyword evidence="5 14" id="KW-0808">Transferase</keyword>
<comment type="caution">
    <text evidence="14">The sequence shown here is derived from an EMBL/GenBank/DDBJ whole genome shotgun (WGS) entry which is preliminary data.</text>
</comment>
<evidence type="ECO:0000256" key="4">
    <source>
        <dbReference type="ARBA" id="ARBA00016218"/>
    </source>
</evidence>
<dbReference type="PANTHER" id="PTHR43071">
    <property type="entry name" value="2-AMINO-4-HYDROXY-6-HYDROXYMETHYLDIHYDROPTERIDINE PYROPHOSPHOKINASE"/>
    <property type="match status" value="1"/>
</dbReference>
<evidence type="ECO:0000256" key="7">
    <source>
        <dbReference type="ARBA" id="ARBA00022777"/>
    </source>
</evidence>
<dbReference type="RefSeq" id="WP_100789560.1">
    <property type="nucleotide sequence ID" value="NZ_NPDQ01000002.1"/>
</dbReference>
<keyword evidence="7 14" id="KW-0418">Kinase</keyword>
<keyword evidence="6" id="KW-0547">Nucleotide-binding</keyword>
<evidence type="ECO:0000256" key="6">
    <source>
        <dbReference type="ARBA" id="ARBA00022741"/>
    </source>
</evidence>
<dbReference type="PANTHER" id="PTHR43071:SF1">
    <property type="entry name" value="2-AMINO-4-HYDROXY-6-HYDROXYMETHYLDIHYDROPTERIDINE PYROPHOSPHOKINASE"/>
    <property type="match status" value="1"/>
</dbReference>
<dbReference type="Proteomes" id="UP000297891">
    <property type="component" value="Unassembled WGS sequence"/>
</dbReference>
<evidence type="ECO:0000256" key="3">
    <source>
        <dbReference type="ARBA" id="ARBA00013253"/>
    </source>
</evidence>
<protein>
    <recommendedName>
        <fullName evidence="4">2-amino-4-hydroxy-6-hydroxymethyldihydropteridine pyrophosphokinase</fullName>
        <ecNumber evidence="3">2.7.6.3</ecNumber>
    </recommendedName>
    <alternativeName>
        <fullName evidence="11">6-hydroxymethyl-7,8-dihydropterin pyrophosphokinase</fullName>
    </alternativeName>
    <alternativeName>
        <fullName evidence="12">7,8-dihydro-6-hydroxymethylpterin-pyrophosphokinase</fullName>
    </alternativeName>
</protein>
<dbReference type="AlphaFoldDB" id="A0A2M9Y401"/>
<evidence type="ECO:0000259" key="13">
    <source>
        <dbReference type="Pfam" id="PF01288"/>
    </source>
</evidence>
<dbReference type="SUPFAM" id="SSF55083">
    <property type="entry name" value="6-hydroxymethyl-7,8-dihydropterin pyrophosphokinase, HPPK"/>
    <property type="match status" value="1"/>
</dbReference>
<comment type="similarity">
    <text evidence="2">Belongs to the HPPK family.</text>
</comment>
<evidence type="ECO:0000256" key="1">
    <source>
        <dbReference type="ARBA" id="ARBA00005051"/>
    </source>
</evidence>
<dbReference type="GO" id="GO:0005524">
    <property type="term" value="F:ATP binding"/>
    <property type="evidence" value="ECO:0007669"/>
    <property type="project" value="UniProtKB-KW"/>
</dbReference>
<dbReference type="UniPathway" id="UPA00077">
    <property type="reaction ID" value="UER00155"/>
</dbReference>
<evidence type="ECO:0000313" key="14">
    <source>
        <dbReference type="EMBL" id="TGK96371.1"/>
    </source>
</evidence>
<evidence type="ECO:0000256" key="12">
    <source>
        <dbReference type="ARBA" id="ARBA00033413"/>
    </source>
</evidence>
<dbReference type="InterPro" id="IPR000550">
    <property type="entry name" value="Hppk"/>
</dbReference>
<keyword evidence="8" id="KW-0067">ATP-binding</keyword>
<dbReference type="GO" id="GO:0003848">
    <property type="term" value="F:2-amino-4-hydroxy-6-hydroxymethyldihydropteridine diphosphokinase activity"/>
    <property type="evidence" value="ECO:0007669"/>
    <property type="project" value="UniProtKB-EC"/>
</dbReference>
<dbReference type="NCBIfam" id="TIGR01498">
    <property type="entry name" value="folK"/>
    <property type="match status" value="1"/>
</dbReference>
<dbReference type="OrthoDB" id="9808041at2"/>
<evidence type="ECO:0000256" key="11">
    <source>
        <dbReference type="ARBA" id="ARBA00029766"/>
    </source>
</evidence>
<evidence type="ECO:0000256" key="5">
    <source>
        <dbReference type="ARBA" id="ARBA00022679"/>
    </source>
</evidence>
<gene>
    <name evidence="14" type="primary">folK</name>
    <name evidence="14" type="ORF">EHQ30_07140</name>
</gene>
<dbReference type="Pfam" id="PF01288">
    <property type="entry name" value="HPPK"/>
    <property type="match status" value="1"/>
</dbReference>
<evidence type="ECO:0000256" key="10">
    <source>
        <dbReference type="ARBA" id="ARBA00029409"/>
    </source>
</evidence>
<proteinExistence type="inferred from homology"/>
<dbReference type="EC" id="2.7.6.3" evidence="3"/>
<reference evidence="14" key="1">
    <citation type="journal article" date="2019" name="PLoS Negl. Trop. Dis.">
        <title>Revisiting the worldwide diversity of Leptospira species in the environment.</title>
        <authorList>
            <person name="Vincent A.T."/>
            <person name="Schiettekatte O."/>
            <person name="Bourhy P."/>
            <person name="Veyrier F.J."/>
            <person name="Picardeau M."/>
        </authorList>
    </citation>
    <scope>NUCLEOTIDE SEQUENCE [LARGE SCALE GENOMIC DNA]</scope>
    <source>
        <strain evidence="14">201800277</strain>
    </source>
</reference>
<evidence type="ECO:0000256" key="8">
    <source>
        <dbReference type="ARBA" id="ARBA00022840"/>
    </source>
</evidence>
<comment type="function">
    <text evidence="10">Catalyzes the transfer of pyrophosphate from adenosine triphosphate (ATP) to 6-hydroxymethyl-7,8-dihydropterin, an enzymatic step in folate biosynthesis pathway.</text>
</comment>
<evidence type="ECO:0000313" key="15">
    <source>
        <dbReference type="Proteomes" id="UP000297891"/>
    </source>
</evidence>
<dbReference type="CDD" id="cd00483">
    <property type="entry name" value="HPPK"/>
    <property type="match status" value="1"/>
</dbReference>
<evidence type="ECO:0000256" key="9">
    <source>
        <dbReference type="ARBA" id="ARBA00022909"/>
    </source>
</evidence>
<dbReference type="EMBL" id="RQFP01000001">
    <property type="protein sequence ID" value="TGK96371.1"/>
    <property type="molecule type" value="Genomic_DNA"/>
</dbReference>
<keyword evidence="15" id="KW-1185">Reference proteome</keyword>
<dbReference type="GO" id="GO:0046656">
    <property type="term" value="P:folic acid biosynthetic process"/>
    <property type="evidence" value="ECO:0007669"/>
    <property type="project" value="UniProtKB-KW"/>
</dbReference>
<name>A0A2M9Y401_9LEPT</name>
<dbReference type="GO" id="GO:0016301">
    <property type="term" value="F:kinase activity"/>
    <property type="evidence" value="ECO:0007669"/>
    <property type="project" value="UniProtKB-KW"/>
</dbReference>
<evidence type="ECO:0000256" key="2">
    <source>
        <dbReference type="ARBA" id="ARBA00005810"/>
    </source>
</evidence>
<dbReference type="GO" id="GO:0046654">
    <property type="term" value="P:tetrahydrofolate biosynthetic process"/>
    <property type="evidence" value="ECO:0007669"/>
    <property type="project" value="UniProtKB-UniPathway"/>
</dbReference>